<dbReference type="AlphaFoldDB" id="A0A4P5PRN7"/>
<gene>
    <name evidence="4" type="primary">apu</name>
    <name evidence="4" type="ORF">NRIC_33140</name>
</gene>
<dbReference type="SMART" id="SM00642">
    <property type="entry name" value="Aamy"/>
    <property type="match status" value="1"/>
</dbReference>
<dbReference type="InterPro" id="IPR017853">
    <property type="entry name" value="GH"/>
</dbReference>
<name>A0A4P5PRN7_9ENTE</name>
<keyword evidence="2" id="KW-0326">Glycosidase</keyword>
<dbReference type="PANTHER" id="PTHR10357:SF210">
    <property type="entry name" value="MALTODEXTRIN GLUCOSIDASE"/>
    <property type="match status" value="1"/>
</dbReference>
<dbReference type="Pfam" id="PF00128">
    <property type="entry name" value="Alpha-amylase"/>
    <property type="match status" value="1"/>
</dbReference>
<protein>
    <submittedName>
        <fullName evidence="4">Alpha-amylase</fullName>
    </submittedName>
</protein>
<dbReference type="GO" id="GO:0016798">
    <property type="term" value="F:hydrolase activity, acting on glycosyl bonds"/>
    <property type="evidence" value="ECO:0007669"/>
    <property type="project" value="UniProtKB-KW"/>
</dbReference>
<proteinExistence type="predicted"/>
<accession>A0A4P5PRN7</accession>
<dbReference type="SUPFAM" id="SSF51445">
    <property type="entry name" value="(Trans)glycosidases"/>
    <property type="match status" value="1"/>
</dbReference>
<sequence>MIVIHYNSWSERFKQPFGAIQVGALIDFWIHVSEAAEVSLIMQKEAVPHKEILPMRRLTKERYHCQWKPEQGSGLYFYYFQVDCPGQAPIFYGADQGGEGVCCQSEDQTPLYQLTCFDQSEPVLDWYRNGVVYQIFPDRFFNGNPDRLINAPKENSFIYGRETDDPMYIRDKENNVVRWDFFGGNLAGITQKIPYLKELGITALYLNPIFEACSNHRYDTNDYFKIDPILGTEEEFKKMVDALHESGISVILDGVFSHVGRNSRYFNQAGIYGEKTGAARDPESPYFPWFTFTDYPSQYKSWWGVADLPEINKEEPCFQEFIYGEENSVLKKWTDLGVDGWRLDVADELPDPFIEGIRACLNQYSDKLLIGEVWEDASNKIAYEKRRRYVFGDSLNGVMNYPLRNQVIDLLKNQRSFETISREIVQYQENYPREFYYNQLNNIGTHDTERILSVFDGSKSAVNQAWGFLFMMPGIPCIYYGDEAGLTGGKDPENRRFFPWNSIDSELFTDCQTWIERRKHSSAMRAGNCYPFYSEEQQLFGLLRCDENEQVVYVMNRSETTQSINFDTFTGPTLSKEVRRGLAELLKNQSIGEKQDLFLTSSRSLEEY</sequence>
<dbReference type="Gene3D" id="3.20.20.80">
    <property type="entry name" value="Glycosidases"/>
    <property type="match status" value="1"/>
</dbReference>
<dbReference type="GO" id="GO:0005975">
    <property type="term" value="P:carbohydrate metabolic process"/>
    <property type="evidence" value="ECO:0007669"/>
    <property type="project" value="InterPro"/>
</dbReference>
<dbReference type="Proteomes" id="UP000290567">
    <property type="component" value="Unassembled WGS sequence"/>
</dbReference>
<evidence type="ECO:0000313" key="5">
    <source>
        <dbReference type="Proteomes" id="UP000290567"/>
    </source>
</evidence>
<reference evidence="5" key="1">
    <citation type="submission" date="2019-02" db="EMBL/GenBank/DDBJ databases">
        <title>Draft genome sequence of Enterococcus sp. Gos25-1.</title>
        <authorList>
            <person name="Tanaka N."/>
            <person name="Shiwa Y."/>
            <person name="Fujita N."/>
        </authorList>
    </citation>
    <scope>NUCLEOTIDE SEQUENCE [LARGE SCALE GENOMIC DNA]</scope>
    <source>
        <strain evidence="5">Gos25-1</strain>
    </source>
</reference>
<evidence type="ECO:0000256" key="1">
    <source>
        <dbReference type="ARBA" id="ARBA00022801"/>
    </source>
</evidence>
<dbReference type="EMBL" id="BJCC01000032">
    <property type="protein sequence ID" value="GCF95423.1"/>
    <property type="molecule type" value="Genomic_DNA"/>
</dbReference>
<comment type="caution">
    <text evidence="4">The sequence shown here is derived from an EMBL/GenBank/DDBJ whole genome shotgun (WGS) entry which is preliminary data.</text>
</comment>
<dbReference type="RefSeq" id="WP_146623820.1">
    <property type="nucleotide sequence ID" value="NZ_BJCC01000032.1"/>
</dbReference>
<dbReference type="InterPro" id="IPR006047">
    <property type="entry name" value="GH13_cat_dom"/>
</dbReference>
<evidence type="ECO:0000256" key="2">
    <source>
        <dbReference type="ARBA" id="ARBA00023295"/>
    </source>
</evidence>
<organism evidence="4 5">
    <name type="scientific">Enterococcus florum</name>
    <dbReference type="NCBI Taxonomy" id="2480627"/>
    <lineage>
        <taxon>Bacteria</taxon>
        <taxon>Bacillati</taxon>
        <taxon>Bacillota</taxon>
        <taxon>Bacilli</taxon>
        <taxon>Lactobacillales</taxon>
        <taxon>Enterococcaceae</taxon>
        <taxon>Enterococcus</taxon>
    </lineage>
</organism>
<evidence type="ECO:0000259" key="3">
    <source>
        <dbReference type="SMART" id="SM00642"/>
    </source>
</evidence>
<evidence type="ECO:0000313" key="4">
    <source>
        <dbReference type="EMBL" id="GCF95423.1"/>
    </source>
</evidence>
<feature type="domain" description="Glycosyl hydrolase family 13 catalytic" evidence="3">
    <location>
        <begin position="134"/>
        <end position="518"/>
    </location>
</feature>
<dbReference type="CDD" id="cd11338">
    <property type="entry name" value="AmyAc_CMD"/>
    <property type="match status" value="1"/>
</dbReference>
<dbReference type="Gene3D" id="3.90.400.10">
    <property type="entry name" value="Oligo-1,6-glucosidase, Domain 2"/>
    <property type="match status" value="1"/>
</dbReference>
<dbReference type="OrthoDB" id="9805159at2"/>
<dbReference type="InterPro" id="IPR045857">
    <property type="entry name" value="O16G_dom_2"/>
</dbReference>
<dbReference type="PANTHER" id="PTHR10357">
    <property type="entry name" value="ALPHA-AMYLASE FAMILY MEMBER"/>
    <property type="match status" value="1"/>
</dbReference>
<keyword evidence="1" id="KW-0378">Hydrolase</keyword>
<keyword evidence="5" id="KW-1185">Reference proteome</keyword>